<dbReference type="Proteomes" id="UP000343335">
    <property type="component" value="Unassembled WGS sequence"/>
</dbReference>
<accession>A0A5E4YHI3</accession>
<dbReference type="RefSeq" id="WP_150666219.1">
    <property type="nucleotide sequence ID" value="NZ_CABPSA010000009.1"/>
</dbReference>
<dbReference type="AlphaFoldDB" id="A0A5E4YHI3"/>
<proteinExistence type="predicted"/>
<sequence>MVQEFASEDASKFHDSEISSIEIMKSESEMRVGLLMPSGIHAYLAIKKIRFVRITDFVMQNVISEIRISKYENFSEEELKRLVNWSNSFSDVEIELTPDSMRKFMEDISNGRLQVLAIEPSRGAEAVIIAEKIFVSWGE</sequence>
<dbReference type="OrthoDB" id="9027482at2"/>
<dbReference type="EMBL" id="CP102780">
    <property type="protein sequence ID" value="UVA79140.1"/>
    <property type="molecule type" value="Genomic_DNA"/>
</dbReference>
<reference evidence="2 3" key="1">
    <citation type="submission" date="2019-08" db="EMBL/GenBank/DDBJ databases">
        <authorList>
            <person name="Peeters C."/>
        </authorList>
    </citation>
    <scope>NUCLEOTIDE SEQUENCE [LARGE SCALE GENOMIC DNA]</scope>
    <source>
        <strain evidence="2 3">LMG 31010</strain>
    </source>
</reference>
<name>A0A5E4YHI3_9BURK</name>
<evidence type="ECO:0000313" key="2">
    <source>
        <dbReference type="EMBL" id="VVE48211.1"/>
    </source>
</evidence>
<protein>
    <submittedName>
        <fullName evidence="2">Uncharacterized protein</fullName>
    </submittedName>
</protein>
<evidence type="ECO:0000313" key="4">
    <source>
        <dbReference type="Proteomes" id="UP001058980"/>
    </source>
</evidence>
<evidence type="ECO:0000313" key="1">
    <source>
        <dbReference type="EMBL" id="UVA79140.1"/>
    </source>
</evidence>
<organism evidence="2 3">
    <name type="scientific">Pandoraea commovens</name>
    <dbReference type="NCBI Taxonomy" id="2508289"/>
    <lineage>
        <taxon>Bacteria</taxon>
        <taxon>Pseudomonadati</taxon>
        <taxon>Pseudomonadota</taxon>
        <taxon>Betaproteobacteria</taxon>
        <taxon>Burkholderiales</taxon>
        <taxon>Burkholderiaceae</taxon>
        <taxon>Pandoraea</taxon>
    </lineage>
</organism>
<reference evidence="1" key="2">
    <citation type="submission" date="2022-08" db="EMBL/GenBank/DDBJ databases">
        <title>Multi-unit outbreak of Pandoraea commovens among non-cystic fibrosis intensive care patients from 2019 to 2021 in Berlin, Germany.</title>
        <authorList>
            <person name="Menzel P."/>
        </authorList>
    </citation>
    <scope>NUCLEOTIDE SEQUENCE</scope>
    <source>
        <strain evidence="1">LB-19-202-79</strain>
    </source>
</reference>
<evidence type="ECO:0000313" key="3">
    <source>
        <dbReference type="Proteomes" id="UP000343335"/>
    </source>
</evidence>
<gene>
    <name evidence="1" type="ORF">NTU39_24580</name>
    <name evidence="2" type="ORF">PCO31010_04541</name>
</gene>
<keyword evidence="4" id="KW-1185">Reference proteome</keyword>
<dbReference type="EMBL" id="CABPSA010000009">
    <property type="protein sequence ID" value="VVE48211.1"/>
    <property type="molecule type" value="Genomic_DNA"/>
</dbReference>
<dbReference type="Proteomes" id="UP001058980">
    <property type="component" value="Chromosome"/>
</dbReference>